<evidence type="ECO:0000256" key="3">
    <source>
        <dbReference type="ARBA" id="ARBA00023118"/>
    </source>
</evidence>
<feature type="domain" description="CRISPR associated protein Cas6 C-terminal" evidence="4">
    <location>
        <begin position="175"/>
        <end position="294"/>
    </location>
</feature>
<name>B9K7E3_THENN</name>
<dbReference type="Pfam" id="PF01881">
    <property type="entry name" value="Cas_Cas6_C"/>
    <property type="match status" value="1"/>
</dbReference>
<dbReference type="AlphaFoldDB" id="B9K7E3"/>
<dbReference type="KEGG" id="tna:CTN_0700"/>
<dbReference type="eggNOG" id="COG1583">
    <property type="taxonomic scope" value="Bacteria"/>
</dbReference>
<dbReference type="Proteomes" id="UP000000445">
    <property type="component" value="Chromosome"/>
</dbReference>
<dbReference type="InterPro" id="IPR010156">
    <property type="entry name" value="CRISPR-assoc_prot_Cas6"/>
</dbReference>
<comment type="similarity">
    <text evidence="1">Belongs to the CRISPR-associated protein Cas6/Cse3/CasE family.</text>
</comment>
<dbReference type="GO" id="GO:0016788">
    <property type="term" value="F:hydrolase activity, acting on ester bonds"/>
    <property type="evidence" value="ECO:0007669"/>
    <property type="project" value="InterPro"/>
</dbReference>
<dbReference type="Pfam" id="PF21350">
    <property type="entry name" value="Cas6_I-A"/>
    <property type="match status" value="1"/>
</dbReference>
<gene>
    <name evidence="5" type="ordered locus">CTN_0700</name>
</gene>
<dbReference type="InterPro" id="IPR049435">
    <property type="entry name" value="Cas_Cas6_C"/>
</dbReference>
<evidence type="ECO:0000256" key="2">
    <source>
        <dbReference type="ARBA" id="ARBA00022884"/>
    </source>
</evidence>
<dbReference type="Gene3D" id="3.30.70.1900">
    <property type="match status" value="1"/>
</dbReference>
<keyword evidence="6" id="KW-1185">Reference proteome</keyword>
<organism evidence="5 6">
    <name type="scientific">Thermotoga neapolitana (strain ATCC 49049 / DSM 4359 / NBRC 107923 / NS-E)</name>
    <dbReference type="NCBI Taxonomy" id="309803"/>
    <lineage>
        <taxon>Bacteria</taxon>
        <taxon>Thermotogati</taxon>
        <taxon>Thermotogota</taxon>
        <taxon>Thermotogae</taxon>
        <taxon>Thermotogales</taxon>
        <taxon>Thermotogaceae</taxon>
        <taxon>Thermotoga</taxon>
    </lineage>
</organism>
<keyword evidence="2" id="KW-0694">RNA-binding</keyword>
<dbReference type="GO" id="GO:0003723">
    <property type="term" value="F:RNA binding"/>
    <property type="evidence" value="ECO:0007669"/>
    <property type="project" value="UniProtKB-KW"/>
</dbReference>
<dbReference type="PANTHER" id="PTHR36984:SF1">
    <property type="entry name" value="CRISPR-ASSOCIATED ENDORIBONUCLEASE CAS6 1"/>
    <property type="match status" value="1"/>
</dbReference>
<proteinExistence type="inferred from homology"/>
<sequence>MPKNLKTQDIIKEGRVEKVRREGPSLSYVQLITVFLVDKNDKIITKRGCGMRIKINFQTTKARIPLNYNYFLSSFIYKRLAAQNENFARFLHESGYGKRFKFFTFSQLFFENSKVDGDKIVIFPGRGWWHISSPVVDFVRYMFSSLSEDPVIRVGKTEFFVQSITVEESLPALSEYNFVMISPLVVSVPEEKNGKLVHRYLHPCEEEFYEAFKKNLYKKYRIFYGKDPEGDVEIIPDWNYIKSRERITKRIKLKDVFVRAVVFPFRMRGDRKLVEIGYETGFGEKNSMGFGMVALKENKP</sequence>
<dbReference type="STRING" id="309803.CTN_0700"/>
<dbReference type="HOGENOM" id="CLU_089858_1_0_0"/>
<evidence type="ECO:0000313" key="5">
    <source>
        <dbReference type="EMBL" id="ACM22876.1"/>
    </source>
</evidence>
<dbReference type="PANTHER" id="PTHR36984">
    <property type="entry name" value="CRISPR-ASSOCIATED ENDORIBONUCLEASE CAS6 1"/>
    <property type="match status" value="1"/>
</dbReference>
<dbReference type="NCBIfam" id="TIGR01877">
    <property type="entry name" value="cas_cas6"/>
    <property type="match status" value="1"/>
</dbReference>
<reference evidence="5 6" key="1">
    <citation type="journal article" date="2009" name="Biosci. Biotechnol. Biochem.">
        <title>WeGAS: a web-based microbial genome annotation system.</title>
        <authorList>
            <person name="Lee D."/>
            <person name="Seo H."/>
            <person name="Park C."/>
            <person name="Park K."/>
        </authorList>
    </citation>
    <scope>NUCLEOTIDE SEQUENCE [LARGE SCALE GENOMIC DNA]</scope>
    <source>
        <strain evidence="6">ATCC 49049 / DSM 4359 / NBRC 107923 / NS-E</strain>
    </source>
</reference>
<protein>
    <submittedName>
        <fullName evidence="5">CRISPR-associated protein, Cas6 family</fullName>
    </submittedName>
</protein>
<dbReference type="GO" id="GO:0051607">
    <property type="term" value="P:defense response to virus"/>
    <property type="evidence" value="ECO:0007669"/>
    <property type="project" value="UniProtKB-KW"/>
</dbReference>
<accession>B9K7E3</accession>
<evidence type="ECO:0000259" key="4">
    <source>
        <dbReference type="Pfam" id="PF01881"/>
    </source>
</evidence>
<dbReference type="InterPro" id="IPR045747">
    <property type="entry name" value="CRISPR-assoc_prot_Cas6_N_sf"/>
</dbReference>
<dbReference type="EMBL" id="CP000916">
    <property type="protein sequence ID" value="ACM22876.1"/>
    <property type="molecule type" value="Genomic_DNA"/>
</dbReference>
<evidence type="ECO:0000313" key="6">
    <source>
        <dbReference type="Proteomes" id="UP000000445"/>
    </source>
</evidence>
<dbReference type="CDD" id="cd21140">
    <property type="entry name" value="Cas6_I-like"/>
    <property type="match status" value="1"/>
</dbReference>
<keyword evidence="3" id="KW-0051">Antiviral defense</keyword>
<evidence type="ECO:0000256" key="1">
    <source>
        <dbReference type="ARBA" id="ARBA00005937"/>
    </source>
</evidence>
<dbReference type="Gene3D" id="3.30.70.1890">
    <property type="match status" value="1"/>
</dbReference>